<dbReference type="KEGG" id="haby:HLVA_14600"/>
<dbReference type="Pfam" id="PF13541">
    <property type="entry name" value="ChlI"/>
    <property type="match status" value="1"/>
</dbReference>
<dbReference type="InterPro" id="IPR003593">
    <property type="entry name" value="AAA+_ATPase"/>
</dbReference>
<dbReference type="SMART" id="SM00382">
    <property type="entry name" value="AAA"/>
    <property type="match status" value="1"/>
</dbReference>
<dbReference type="GO" id="GO:0005524">
    <property type="term" value="F:ATP binding"/>
    <property type="evidence" value="ECO:0007669"/>
    <property type="project" value="UniProtKB-KW"/>
</dbReference>
<evidence type="ECO:0000256" key="1">
    <source>
        <dbReference type="ARBA" id="ARBA00006354"/>
    </source>
</evidence>
<keyword evidence="6" id="KW-1185">Reference proteome</keyword>
<dbReference type="Pfam" id="PF01078">
    <property type="entry name" value="Mg_chelatase"/>
    <property type="match status" value="1"/>
</dbReference>
<keyword evidence="2" id="KW-0547">Nucleotide-binding</keyword>
<protein>
    <submittedName>
        <fullName evidence="5">Magnesium transporter</fullName>
    </submittedName>
</protein>
<accession>A0AAU9D4G1</accession>
<dbReference type="Gene3D" id="3.30.230.10">
    <property type="match status" value="1"/>
</dbReference>
<evidence type="ECO:0000313" key="6">
    <source>
        <dbReference type="Proteomes" id="UP001321582"/>
    </source>
</evidence>
<dbReference type="SUPFAM" id="SSF54211">
    <property type="entry name" value="Ribosomal protein S5 domain 2-like"/>
    <property type="match status" value="1"/>
</dbReference>
<dbReference type="InterPro" id="IPR014721">
    <property type="entry name" value="Ribsml_uS5_D2-typ_fold_subgr"/>
</dbReference>
<dbReference type="NCBIfam" id="TIGR00368">
    <property type="entry name" value="YifB family Mg chelatase-like AAA ATPase"/>
    <property type="match status" value="1"/>
</dbReference>
<organism evidence="5 6">
    <name type="scientific">Haliovirga abyssi</name>
    <dbReference type="NCBI Taxonomy" id="2996794"/>
    <lineage>
        <taxon>Bacteria</taxon>
        <taxon>Fusobacteriati</taxon>
        <taxon>Fusobacteriota</taxon>
        <taxon>Fusobacteriia</taxon>
        <taxon>Fusobacteriales</taxon>
        <taxon>Haliovirgaceae</taxon>
        <taxon>Haliovirga</taxon>
    </lineage>
</organism>
<dbReference type="PROSITE" id="PS50051">
    <property type="entry name" value="MCM_2"/>
    <property type="match status" value="1"/>
</dbReference>
<dbReference type="AlphaFoldDB" id="A0AAU9D4G1"/>
<dbReference type="PANTHER" id="PTHR32039">
    <property type="entry name" value="MAGNESIUM-CHELATASE SUBUNIT CHLI"/>
    <property type="match status" value="1"/>
</dbReference>
<evidence type="ECO:0000259" key="4">
    <source>
        <dbReference type="PROSITE" id="PS50051"/>
    </source>
</evidence>
<dbReference type="PRINTS" id="PR01657">
    <property type="entry name" value="MCMFAMILY"/>
</dbReference>
<dbReference type="RefSeq" id="WP_307903740.1">
    <property type="nucleotide sequence ID" value="NZ_AP027059.1"/>
</dbReference>
<comment type="similarity">
    <text evidence="1">Belongs to the Mg-chelatase subunits D/I family. ComM subfamily.</text>
</comment>
<keyword evidence="3" id="KW-0067">ATP-binding</keyword>
<dbReference type="InterPro" id="IPR027417">
    <property type="entry name" value="P-loop_NTPase"/>
</dbReference>
<evidence type="ECO:0000256" key="2">
    <source>
        <dbReference type="ARBA" id="ARBA00022741"/>
    </source>
</evidence>
<dbReference type="InterPro" id="IPR020568">
    <property type="entry name" value="Ribosomal_Su5_D2-typ_SF"/>
</dbReference>
<name>A0AAU9D4G1_9FUSO</name>
<proteinExistence type="inferred from homology"/>
<dbReference type="InterPro" id="IPR001208">
    <property type="entry name" value="MCM_dom"/>
</dbReference>
<reference evidence="5 6" key="1">
    <citation type="submission" date="2022-11" db="EMBL/GenBank/DDBJ databases">
        <title>Haliovirga abyssi gen. nov., sp. nov., a mesophilic fermentative bacterium isolated from the Iheya North hydrothermal field and the proposal of Haliovirgaceae fam. nov.</title>
        <authorList>
            <person name="Miyazaki U."/>
            <person name="Tame A."/>
            <person name="Miyazaki J."/>
            <person name="Takai K."/>
            <person name="Sawayama S."/>
            <person name="Kitajima M."/>
            <person name="Okamoto A."/>
            <person name="Nakagawa S."/>
        </authorList>
    </citation>
    <scope>NUCLEOTIDE SEQUENCE [LARGE SCALE GENOMIC DNA]</scope>
    <source>
        <strain evidence="5 6">IC12</strain>
    </source>
</reference>
<sequence>MLSKIISSSFIGVKGFIVGVEVDVARGLPSFTIVGLGDAAISESKERVRAAIKNSDISLTPKKIIVNLSPADMKKEGSYFDLPISIGILASLEQIKFDKLDRYLIVGELSLSGEIRRVKGIINSVITAKENGLEGVILPFGNYEEAKMIKGIKIVPVKNLNEAIDFLNDDIEINLDNIKIENHIENNVIEYDFKDVKGQEKAKRAVEISAAGGHNLLMIGSPGSGKSMIAKRVPGILPEMTDEDIIEATKIYSIAGLLTEKNPIIRKRPFRSPHHTASDVALIGGGRVPRPGEISLAHNGVLFLDELTEFPRKVLEVLRQPLEDRIVSISRAAFNVTLPANFITIAAANPCKCGFLYETSDSPKQCTCTPSEVKKYQQKLSGPIIDRMDLYVEIRRLSEEELLNYKEGESSEKIKLRVEKARDIQRRRFKSKKTNSNMTSRDIKKYCKLDEKSEELIKLASRRIGLSGRGFDKILKTARTIADLNESEQIQKEHILEAVSYRNQ</sequence>
<dbReference type="PANTHER" id="PTHR32039:SF7">
    <property type="entry name" value="COMPETENCE PROTEIN COMM"/>
    <property type="match status" value="1"/>
</dbReference>
<gene>
    <name evidence="5" type="ORF">HLVA_14600</name>
</gene>
<dbReference type="InterPro" id="IPR004482">
    <property type="entry name" value="Mg_chelat-rel"/>
</dbReference>
<dbReference type="EMBL" id="AP027059">
    <property type="protein sequence ID" value="BDU50891.1"/>
    <property type="molecule type" value="Genomic_DNA"/>
</dbReference>
<dbReference type="Pfam" id="PF13335">
    <property type="entry name" value="Mg_chelatase_C"/>
    <property type="match status" value="1"/>
</dbReference>
<dbReference type="SUPFAM" id="SSF52540">
    <property type="entry name" value="P-loop containing nucleoside triphosphate hydrolases"/>
    <property type="match status" value="1"/>
</dbReference>
<feature type="domain" description="MCM C-terminal AAA(+) ATPase" evidence="4">
    <location>
        <begin position="292"/>
        <end position="401"/>
    </location>
</feature>
<dbReference type="InterPro" id="IPR045006">
    <property type="entry name" value="CHLI-like"/>
</dbReference>
<dbReference type="InterPro" id="IPR000523">
    <property type="entry name" value="Mg_chelatse_chII-like_cat_dom"/>
</dbReference>
<dbReference type="InterPro" id="IPR025158">
    <property type="entry name" value="Mg_chelat-rel_C"/>
</dbReference>
<evidence type="ECO:0000256" key="3">
    <source>
        <dbReference type="ARBA" id="ARBA00022840"/>
    </source>
</evidence>
<dbReference type="Proteomes" id="UP001321582">
    <property type="component" value="Chromosome"/>
</dbReference>
<dbReference type="GO" id="GO:0003677">
    <property type="term" value="F:DNA binding"/>
    <property type="evidence" value="ECO:0007669"/>
    <property type="project" value="InterPro"/>
</dbReference>
<dbReference type="Gene3D" id="3.40.50.300">
    <property type="entry name" value="P-loop containing nucleotide triphosphate hydrolases"/>
    <property type="match status" value="1"/>
</dbReference>
<evidence type="ECO:0000313" key="5">
    <source>
        <dbReference type="EMBL" id="BDU50891.1"/>
    </source>
</evidence>